<feature type="region of interest" description="Disordered" evidence="1">
    <location>
        <begin position="144"/>
        <end position="217"/>
    </location>
</feature>
<dbReference type="InterPro" id="IPR037738">
    <property type="entry name" value="Ecm13-like"/>
</dbReference>
<proteinExistence type="predicted"/>
<feature type="compositionally biased region" description="Acidic residues" evidence="1">
    <location>
        <begin position="200"/>
        <end position="210"/>
    </location>
</feature>
<dbReference type="PANTHER" id="PTHR36826">
    <property type="entry name" value="PROTEIN ECM13"/>
    <property type="match status" value="1"/>
</dbReference>
<gene>
    <name evidence="2" type="ORF">MPDQ_000412</name>
</gene>
<keyword evidence="3" id="KW-1185">Reference proteome</keyword>
<name>A0A507QTY0_MONPU</name>
<organism evidence="2 3">
    <name type="scientific">Monascus purpureus</name>
    <name type="common">Red mold</name>
    <name type="synonym">Monascus anka</name>
    <dbReference type="NCBI Taxonomy" id="5098"/>
    <lineage>
        <taxon>Eukaryota</taxon>
        <taxon>Fungi</taxon>
        <taxon>Dikarya</taxon>
        <taxon>Ascomycota</taxon>
        <taxon>Pezizomycotina</taxon>
        <taxon>Eurotiomycetes</taxon>
        <taxon>Eurotiomycetidae</taxon>
        <taxon>Eurotiales</taxon>
        <taxon>Aspergillaceae</taxon>
        <taxon>Monascus</taxon>
    </lineage>
</organism>
<protein>
    <submittedName>
        <fullName evidence="2">Uncharacterized protein</fullName>
    </submittedName>
</protein>
<dbReference type="Proteomes" id="UP000319663">
    <property type="component" value="Unassembled WGS sequence"/>
</dbReference>
<evidence type="ECO:0000313" key="2">
    <source>
        <dbReference type="EMBL" id="TQB70497.1"/>
    </source>
</evidence>
<reference evidence="2 3" key="1">
    <citation type="submission" date="2019-06" db="EMBL/GenBank/DDBJ databases">
        <title>Wine fermentation using esterase from Monascus purpureus.</title>
        <authorList>
            <person name="Geng C."/>
            <person name="Zhang Y."/>
        </authorList>
    </citation>
    <scope>NUCLEOTIDE SEQUENCE [LARGE SCALE GENOMIC DNA]</scope>
    <source>
        <strain evidence="2">HQ1</strain>
    </source>
</reference>
<feature type="compositionally biased region" description="Acidic residues" evidence="1">
    <location>
        <begin position="163"/>
        <end position="183"/>
    </location>
</feature>
<feature type="compositionally biased region" description="Low complexity" evidence="1">
    <location>
        <begin position="1"/>
        <end position="16"/>
    </location>
</feature>
<feature type="region of interest" description="Disordered" evidence="1">
    <location>
        <begin position="90"/>
        <end position="128"/>
    </location>
</feature>
<dbReference type="STRING" id="5098.A0A507QTY0"/>
<sequence>MSTSLSYYSTSPPRSSNPHFDYLSRRRQQKKMSLTQTYYLAHTARKKLTTQAARADHDLRLLVGHANLLDTLMLELSDAEHEQERWFNQTVSGASQEEPQHRESVVEDPEDDWNLEDISDADSDVSDDSYYDEEDFLVNTLSAPIPCTRTSSSPSMGPIVTEQEVDEDSDSEFEEDDLEDLEELVLTRTPSRQHPPELASDSDEESDEDQPPTPTQMIYNSFDIKQAVGTTKLALPDSDQSALLERYVSRPEGAVIEAF</sequence>
<dbReference type="OrthoDB" id="5431245at2759"/>
<evidence type="ECO:0000256" key="1">
    <source>
        <dbReference type="SAM" id="MobiDB-lite"/>
    </source>
</evidence>
<dbReference type="EMBL" id="VIFY01000106">
    <property type="protein sequence ID" value="TQB70497.1"/>
    <property type="molecule type" value="Genomic_DNA"/>
</dbReference>
<evidence type="ECO:0000313" key="3">
    <source>
        <dbReference type="Proteomes" id="UP000319663"/>
    </source>
</evidence>
<comment type="caution">
    <text evidence="2">The sequence shown here is derived from an EMBL/GenBank/DDBJ whole genome shotgun (WGS) entry which is preliminary data.</text>
</comment>
<dbReference type="AlphaFoldDB" id="A0A507QTY0"/>
<feature type="region of interest" description="Disordered" evidence="1">
    <location>
        <begin position="1"/>
        <end position="20"/>
    </location>
</feature>
<feature type="compositionally biased region" description="Acidic residues" evidence="1">
    <location>
        <begin position="106"/>
        <end position="128"/>
    </location>
</feature>
<accession>A0A507QTY0</accession>
<dbReference type="PANTHER" id="PTHR36826:SF1">
    <property type="entry name" value="PROTEIN ECM13"/>
    <property type="match status" value="1"/>
</dbReference>